<dbReference type="CDD" id="cd01025">
    <property type="entry name" value="TOPRIM_recR"/>
    <property type="match status" value="1"/>
</dbReference>
<name>I0IHN8_PHYMF</name>
<dbReference type="PANTHER" id="PTHR30446:SF0">
    <property type="entry name" value="RECOMBINATION PROTEIN RECR"/>
    <property type="match status" value="1"/>
</dbReference>
<evidence type="ECO:0000256" key="3">
    <source>
        <dbReference type="ARBA" id="ARBA00022771"/>
    </source>
</evidence>
<dbReference type="RefSeq" id="WP_014437989.1">
    <property type="nucleotide sequence ID" value="NC_017080.1"/>
</dbReference>
<keyword evidence="10" id="KW-1185">Reference proteome</keyword>
<evidence type="ECO:0000313" key="10">
    <source>
        <dbReference type="Proteomes" id="UP000007881"/>
    </source>
</evidence>
<dbReference type="InterPro" id="IPR006171">
    <property type="entry name" value="TOPRIM_dom"/>
</dbReference>
<keyword evidence="4 7" id="KW-0862">Zinc</keyword>
<evidence type="ECO:0000256" key="7">
    <source>
        <dbReference type="HAMAP-Rule" id="MF_00017"/>
    </source>
</evidence>
<comment type="function">
    <text evidence="7">May play a role in DNA repair. It seems to be involved in an RecBC-independent recombinational process of DNA repair. It may act with RecF and RecO.</text>
</comment>
<dbReference type="eggNOG" id="COG0353">
    <property type="taxonomic scope" value="Bacteria"/>
</dbReference>
<evidence type="ECO:0000256" key="1">
    <source>
        <dbReference type="ARBA" id="ARBA00022723"/>
    </source>
</evidence>
<evidence type="ECO:0000256" key="2">
    <source>
        <dbReference type="ARBA" id="ARBA00022763"/>
    </source>
</evidence>
<evidence type="ECO:0000259" key="8">
    <source>
        <dbReference type="PROSITE" id="PS50880"/>
    </source>
</evidence>
<comment type="caution">
    <text evidence="7">Lacks conserved residue(s) required for the propagation of feature annotation.</text>
</comment>
<dbReference type="PANTHER" id="PTHR30446">
    <property type="entry name" value="RECOMBINATION PROTEIN RECR"/>
    <property type="match status" value="1"/>
</dbReference>
<dbReference type="OrthoDB" id="9802672at2"/>
<keyword evidence="1 7" id="KW-0479">Metal-binding</keyword>
<dbReference type="InterPro" id="IPR034137">
    <property type="entry name" value="TOPRIM_RecR"/>
</dbReference>
<dbReference type="KEGG" id="phm:PSMK_26170"/>
<dbReference type="GO" id="GO:0003677">
    <property type="term" value="F:DNA binding"/>
    <property type="evidence" value="ECO:0007669"/>
    <property type="project" value="UniProtKB-UniRule"/>
</dbReference>
<dbReference type="Gene3D" id="3.40.1360.10">
    <property type="match status" value="1"/>
</dbReference>
<dbReference type="Pfam" id="PF13662">
    <property type="entry name" value="Toprim_4"/>
    <property type="match status" value="1"/>
</dbReference>
<dbReference type="GO" id="GO:0008270">
    <property type="term" value="F:zinc ion binding"/>
    <property type="evidence" value="ECO:0007669"/>
    <property type="project" value="UniProtKB-KW"/>
</dbReference>
<gene>
    <name evidence="7 9" type="primary">recR</name>
    <name evidence="9" type="ordered locus">PSMK_26170</name>
</gene>
<reference evidence="9 10" key="1">
    <citation type="submission" date="2012-02" db="EMBL/GenBank/DDBJ databases">
        <title>Complete genome sequence of Phycisphaera mikurensis NBRC 102666.</title>
        <authorList>
            <person name="Ankai A."/>
            <person name="Hosoyama A."/>
            <person name="Terui Y."/>
            <person name="Sekine M."/>
            <person name="Fukai R."/>
            <person name="Kato Y."/>
            <person name="Nakamura S."/>
            <person name="Yamada-Narita S."/>
            <person name="Kawakoshi A."/>
            <person name="Fukunaga Y."/>
            <person name="Yamazaki S."/>
            <person name="Fujita N."/>
        </authorList>
    </citation>
    <scope>NUCLEOTIDE SEQUENCE [LARGE SCALE GENOMIC DNA]</scope>
    <source>
        <strain evidence="10">NBRC 102666 / KCTC 22515 / FYK2301M01</strain>
    </source>
</reference>
<comment type="similarity">
    <text evidence="7">Belongs to the RecR family.</text>
</comment>
<dbReference type="HAMAP" id="MF_00017">
    <property type="entry name" value="RecR"/>
    <property type="match status" value="1"/>
</dbReference>
<evidence type="ECO:0000256" key="6">
    <source>
        <dbReference type="ARBA" id="ARBA00023204"/>
    </source>
</evidence>
<dbReference type="GO" id="GO:0006310">
    <property type="term" value="P:DNA recombination"/>
    <property type="evidence" value="ECO:0007669"/>
    <property type="project" value="UniProtKB-UniRule"/>
</dbReference>
<dbReference type="InterPro" id="IPR023627">
    <property type="entry name" value="Rcmb_RecR"/>
</dbReference>
<keyword evidence="2 7" id="KW-0227">DNA damage</keyword>
<dbReference type="GO" id="GO:0006281">
    <property type="term" value="P:DNA repair"/>
    <property type="evidence" value="ECO:0007669"/>
    <property type="project" value="UniProtKB-UniRule"/>
</dbReference>
<dbReference type="Gene3D" id="1.10.8.420">
    <property type="entry name" value="RecR Domain 1"/>
    <property type="match status" value="1"/>
</dbReference>
<dbReference type="STRING" id="1142394.PSMK_26170"/>
<sequence length="218" mass="23029">MSTRAPAAYQALLEQLAKLPGVGRRSAERIALHLLKKPDAESFALAAALRAFREELVVCSVTGMVADADPCWIVTDPKRDHTRILVVEQPADVLAFEQSNAWNGSYHVLLGRLSPMEAVSPGDLNIGLLLDRVRAGGRGPSGGTAGNDDGPRIRIEEVVLATSPSLEGDGTALYLEQELAGLGVSVTRVARGLSAGQALDTASKAVLGDALHHRVPTR</sequence>
<dbReference type="InterPro" id="IPR000093">
    <property type="entry name" value="DNA_Rcmb_RecR"/>
</dbReference>
<protein>
    <recommendedName>
        <fullName evidence="7">Recombination protein RecR</fullName>
    </recommendedName>
</protein>
<accession>I0IHN8</accession>
<evidence type="ECO:0000256" key="5">
    <source>
        <dbReference type="ARBA" id="ARBA00023172"/>
    </source>
</evidence>
<proteinExistence type="inferred from homology"/>
<keyword evidence="5 7" id="KW-0233">DNA recombination</keyword>
<organism evidence="9 10">
    <name type="scientific">Phycisphaera mikurensis (strain NBRC 102666 / KCTC 22515 / FYK2301M01)</name>
    <dbReference type="NCBI Taxonomy" id="1142394"/>
    <lineage>
        <taxon>Bacteria</taxon>
        <taxon>Pseudomonadati</taxon>
        <taxon>Planctomycetota</taxon>
        <taxon>Phycisphaerae</taxon>
        <taxon>Phycisphaerales</taxon>
        <taxon>Phycisphaeraceae</taxon>
        <taxon>Phycisphaera</taxon>
    </lineage>
</organism>
<dbReference type="Pfam" id="PF21176">
    <property type="entry name" value="RecR_HhH"/>
    <property type="match status" value="1"/>
</dbReference>
<dbReference type="Proteomes" id="UP000007881">
    <property type="component" value="Chromosome"/>
</dbReference>
<feature type="domain" description="Toprim" evidence="8">
    <location>
        <begin position="82"/>
        <end position="194"/>
    </location>
</feature>
<evidence type="ECO:0000313" key="9">
    <source>
        <dbReference type="EMBL" id="BAM04776.1"/>
    </source>
</evidence>
<keyword evidence="6 7" id="KW-0234">DNA repair</keyword>
<dbReference type="EMBL" id="AP012338">
    <property type="protein sequence ID" value="BAM04776.1"/>
    <property type="molecule type" value="Genomic_DNA"/>
</dbReference>
<evidence type="ECO:0000256" key="4">
    <source>
        <dbReference type="ARBA" id="ARBA00022833"/>
    </source>
</evidence>
<dbReference type="PROSITE" id="PS50880">
    <property type="entry name" value="TOPRIM"/>
    <property type="match status" value="1"/>
</dbReference>
<dbReference type="SUPFAM" id="SSF111304">
    <property type="entry name" value="Recombination protein RecR"/>
    <property type="match status" value="1"/>
</dbReference>
<dbReference type="HOGENOM" id="CLU_060739_1_1_0"/>
<dbReference type="AlphaFoldDB" id="I0IHN8"/>
<keyword evidence="3 7" id="KW-0863">Zinc-finger</keyword>